<dbReference type="Pfam" id="PF13561">
    <property type="entry name" value="adh_short_C2"/>
    <property type="match status" value="1"/>
</dbReference>
<proteinExistence type="inferred from homology"/>
<comment type="similarity">
    <text evidence="1">Belongs to the short-chain dehydrogenases/reductases (SDR) family.</text>
</comment>
<gene>
    <name evidence="3" type="ORF">HBO38_26265</name>
</gene>
<dbReference type="InterPro" id="IPR002347">
    <property type="entry name" value="SDR_fam"/>
</dbReference>
<name>A0A7Y1AA55_PSEVE</name>
<comment type="caution">
    <text evidence="3">The sequence shown here is derived from an EMBL/GenBank/DDBJ whole genome shotgun (WGS) entry which is preliminary data.</text>
</comment>
<dbReference type="EC" id="1.1.1.47" evidence="3"/>
<dbReference type="InterPro" id="IPR036291">
    <property type="entry name" value="NAD(P)-bd_dom_sf"/>
</dbReference>
<dbReference type="PRINTS" id="PR00081">
    <property type="entry name" value="GDHRDH"/>
</dbReference>
<dbReference type="CDD" id="cd05233">
    <property type="entry name" value="SDR_c"/>
    <property type="match status" value="1"/>
</dbReference>
<dbReference type="PRINTS" id="PR00080">
    <property type="entry name" value="SDRFAMILY"/>
</dbReference>
<dbReference type="PROSITE" id="PS00061">
    <property type="entry name" value="ADH_SHORT"/>
    <property type="match status" value="1"/>
</dbReference>
<dbReference type="PANTHER" id="PTHR24321">
    <property type="entry name" value="DEHYDROGENASES, SHORT CHAIN"/>
    <property type="match status" value="1"/>
</dbReference>
<dbReference type="InterPro" id="IPR020904">
    <property type="entry name" value="Sc_DH/Rdtase_CS"/>
</dbReference>
<dbReference type="NCBIfam" id="NF005559">
    <property type="entry name" value="PRK07231.1"/>
    <property type="match status" value="1"/>
</dbReference>
<evidence type="ECO:0000256" key="2">
    <source>
        <dbReference type="ARBA" id="ARBA00023002"/>
    </source>
</evidence>
<evidence type="ECO:0000313" key="4">
    <source>
        <dbReference type="Proteomes" id="UP000537729"/>
    </source>
</evidence>
<accession>A0A7Y1AA55</accession>
<evidence type="ECO:0000313" key="3">
    <source>
        <dbReference type="EMBL" id="NMY11906.1"/>
    </source>
</evidence>
<organism evidence="3 4">
    <name type="scientific">Pseudomonas veronii</name>
    <dbReference type="NCBI Taxonomy" id="76761"/>
    <lineage>
        <taxon>Bacteria</taxon>
        <taxon>Pseudomonadati</taxon>
        <taxon>Pseudomonadota</taxon>
        <taxon>Gammaproteobacteria</taxon>
        <taxon>Pseudomonadales</taxon>
        <taxon>Pseudomonadaceae</taxon>
        <taxon>Pseudomonas</taxon>
    </lineage>
</organism>
<dbReference type="SUPFAM" id="SSF51735">
    <property type="entry name" value="NAD(P)-binding Rossmann-fold domains"/>
    <property type="match status" value="1"/>
</dbReference>
<sequence>MSLADQVVLITGAASGIGKAQVELFLAAGASIVAVDVNEQGLERLCHLGEVARLHLQVADLAQADDITRVINSALERFGRIDVLCNTAGVLDGYKRSLDIDEALWDRVFAVNIKGLYRLTNAVLPGMLARGKGVIINMASVAGCFAGGGGAAYTSTKHAVLGYTRQLSYDYGRKGIRVNAVCPGMIETGMTTAVLSDRESKLMKVLASVPAGRLGTPLDIARVSLFLAGPGADFIHGAAITVDGGLTIK</sequence>
<dbReference type="FunFam" id="3.40.50.720:FF:000084">
    <property type="entry name" value="Short-chain dehydrogenase reductase"/>
    <property type="match status" value="1"/>
</dbReference>
<reference evidence="3 4" key="1">
    <citation type="journal article" date="2020" name="Front. Microbiol.">
        <title>Genetic Organization of the aprX-lipA2 Operon Affects the Proteolytic Potential of Pseudomonas Species in Milk.</title>
        <authorList>
            <person name="Maier C."/>
            <person name="Huptas C."/>
            <person name="von Neubeck M."/>
            <person name="Scherer S."/>
            <person name="Wenning M."/>
            <person name="Lucking G."/>
        </authorList>
    </citation>
    <scope>NUCLEOTIDE SEQUENCE [LARGE SCALE GENOMIC DNA]</scope>
    <source>
        <strain evidence="3 4">DSM 16272</strain>
    </source>
</reference>
<dbReference type="Proteomes" id="UP000537729">
    <property type="component" value="Unassembled WGS sequence"/>
</dbReference>
<dbReference type="AlphaFoldDB" id="A0A7Y1AA55"/>
<protein>
    <submittedName>
        <fullName evidence="3">Glucose 1-dehydrogenase</fullName>
        <ecNumber evidence="3">1.1.1.47</ecNumber>
    </submittedName>
</protein>
<evidence type="ECO:0000256" key="1">
    <source>
        <dbReference type="ARBA" id="ARBA00006484"/>
    </source>
</evidence>
<dbReference type="EMBL" id="JAAQWG010000048">
    <property type="protein sequence ID" value="NMY11906.1"/>
    <property type="molecule type" value="Genomic_DNA"/>
</dbReference>
<dbReference type="GO" id="GO:0047936">
    <property type="term" value="F:glucose 1-dehydrogenase [NAD(P)+] activity"/>
    <property type="evidence" value="ECO:0007669"/>
    <property type="project" value="UniProtKB-EC"/>
</dbReference>
<dbReference type="Gene3D" id="3.40.50.720">
    <property type="entry name" value="NAD(P)-binding Rossmann-like Domain"/>
    <property type="match status" value="1"/>
</dbReference>
<keyword evidence="2 3" id="KW-0560">Oxidoreductase</keyword>
<dbReference type="PANTHER" id="PTHR24321:SF8">
    <property type="entry name" value="ESTRADIOL 17-BETA-DEHYDROGENASE 8-RELATED"/>
    <property type="match status" value="1"/>
</dbReference>